<keyword evidence="2" id="KW-1185">Reference proteome</keyword>
<comment type="caution">
    <text evidence="1">The sequence shown here is derived from an EMBL/GenBank/DDBJ whole genome shotgun (WGS) entry which is preliminary data.</text>
</comment>
<dbReference type="RefSeq" id="WP_157623620.1">
    <property type="nucleotide sequence ID" value="NZ_JBHEZZ010000001.1"/>
</dbReference>
<evidence type="ECO:0000313" key="1">
    <source>
        <dbReference type="EMBL" id="MFC1399910.1"/>
    </source>
</evidence>
<proteinExistence type="predicted"/>
<sequence length="282" mass="31847">MTQIWEPIPGRPYAQRALYDCICDCGTKRRLREHNVLHRSRSCGCARAESIAALAGTKRTGNYRTVRIKVGTRFERWTTLGAPHLQERRNGTRHSVVDCVCDCGQTKTVAANNLLNGSSGSCGCLQRDIMSKMLTTHGVTTAKRKRAKEEPAAATLAKDADSIRLYTIWAGMKDRCGRPAHPAWHRYGGRGITVCEQWRKDFRTFRGWALDHGYADGLECDRVDPDAGYSPENCRWITKRANFEHMRKAWDDDLDQRLIAEATRRGIGPYDLIAEAVRAHLT</sequence>
<protein>
    <recommendedName>
        <fullName evidence="3">AP2 domain-containing protein</fullName>
    </recommendedName>
</protein>
<evidence type="ECO:0000313" key="2">
    <source>
        <dbReference type="Proteomes" id="UP001592528"/>
    </source>
</evidence>
<dbReference type="EMBL" id="JBHEZZ010000001">
    <property type="protein sequence ID" value="MFC1399910.1"/>
    <property type="molecule type" value="Genomic_DNA"/>
</dbReference>
<accession>A0ABV6UEN1</accession>
<name>A0ABV6UEN1_9ACTN</name>
<organism evidence="1 2">
    <name type="scientific">Streptacidiphilus cavernicola</name>
    <dbReference type="NCBI Taxonomy" id="3342716"/>
    <lineage>
        <taxon>Bacteria</taxon>
        <taxon>Bacillati</taxon>
        <taxon>Actinomycetota</taxon>
        <taxon>Actinomycetes</taxon>
        <taxon>Kitasatosporales</taxon>
        <taxon>Streptomycetaceae</taxon>
        <taxon>Streptacidiphilus</taxon>
    </lineage>
</organism>
<reference evidence="1 2" key="1">
    <citation type="submission" date="2024-09" db="EMBL/GenBank/DDBJ databases">
        <authorList>
            <person name="Lee S.D."/>
        </authorList>
    </citation>
    <scope>NUCLEOTIDE SEQUENCE [LARGE SCALE GENOMIC DNA]</scope>
    <source>
        <strain evidence="1 2">N1-5</strain>
    </source>
</reference>
<evidence type="ECO:0008006" key="3">
    <source>
        <dbReference type="Google" id="ProtNLM"/>
    </source>
</evidence>
<dbReference type="Proteomes" id="UP001592528">
    <property type="component" value="Unassembled WGS sequence"/>
</dbReference>
<gene>
    <name evidence="1" type="ORF">ACEZDJ_01225</name>
</gene>